<proteinExistence type="predicted"/>
<dbReference type="Pfam" id="PF13469">
    <property type="entry name" value="Sulfotransfer_3"/>
    <property type="match status" value="1"/>
</dbReference>
<dbReference type="PANTHER" id="PTHR12788">
    <property type="entry name" value="PROTEIN-TYROSINE SULFOTRANSFERASE 2"/>
    <property type="match status" value="1"/>
</dbReference>
<keyword evidence="2" id="KW-0802">TPR repeat</keyword>
<dbReference type="Gene3D" id="1.25.40.10">
    <property type="entry name" value="Tetratricopeptide repeat domain"/>
    <property type="match status" value="2"/>
</dbReference>
<dbReference type="SUPFAM" id="SSF52540">
    <property type="entry name" value="P-loop containing nucleoside triphosphate hydrolases"/>
    <property type="match status" value="1"/>
</dbReference>
<dbReference type="Gene3D" id="3.40.50.300">
    <property type="entry name" value="P-loop containing nucleotide triphosphate hydrolases"/>
    <property type="match status" value="1"/>
</dbReference>
<dbReference type="InterPro" id="IPR011990">
    <property type="entry name" value="TPR-like_helical_dom_sf"/>
</dbReference>
<dbReference type="RefSeq" id="WP_258330667.1">
    <property type="nucleotide sequence ID" value="NZ_JAPTGG010000003.1"/>
</dbReference>
<dbReference type="InterPro" id="IPR019734">
    <property type="entry name" value="TPR_rpt"/>
</dbReference>
<sequence length="671" mass="77999">MNDVTNHDSTTDIRTALAAAQKQLQAGQLQEALQSGQELLKQDPENIEVLYLLAVCQRYQKQPQESLKTLAKLLEINPNYGRAYQEQGHNLKLTASHKETLAAYEKAVKHNPALHASWRELIHLYRIDKNQQGLNLAESEYQRLSKLPKELITVSSLIHEEKLYQAEQICRAFLKKNKTHVEGMRLLADLGMRQYVYDDAEFLLEHCVKFEPNNWLARHDYVTILHKRQKFEQALEQAEYLCKEYPGNIAFETSLASQHVSLGRHEQALEIYAEVIKRNPQLEMPHLMVGHALKTIGRVEEGIQAYKRAYQARSDFGDAYWSLANLKTYRFEDTEIQQMKELIEKSSTTLIDKFHICFALGKAYEDRKDYQQSFQYYEQGNQLKKSQLRYNADILDEALKKQSQVCNQEFFSKTKGYGSNAKDPIFIVGLPRVGSTLLEQILASHSQVDGTMELPNMIALAHKLNGRRMQTEESRYPQILTELGNDDFKQFADDFIRDTQCYREGAPYFIDKMPNNFRHIGLIHCMFPNAKIIDARRHPMACCFSGFKQLFADGQEFTCGLEEIARYYKSYVALMDHWDQVLPGRVLRVHYEHVVADLETQVRRILDYCELPFEQACLDFYKTERSVRTPSSEQVRQPIYKQGVEQWQNYEPYLGTLKDYLADEIASYPMP</sequence>
<reference evidence="3 4" key="1">
    <citation type="submission" date="2022-12" db="EMBL/GenBank/DDBJ databases">
        <title>Dasania phycosphaerae sp. nov., isolated from particulate material of the south coast of Korea.</title>
        <authorList>
            <person name="Jiang Y."/>
        </authorList>
    </citation>
    <scope>NUCLEOTIDE SEQUENCE [LARGE SCALE GENOMIC DNA]</scope>
    <source>
        <strain evidence="3 4">GY-19</strain>
    </source>
</reference>
<evidence type="ECO:0000256" key="1">
    <source>
        <dbReference type="ARBA" id="ARBA00022679"/>
    </source>
</evidence>
<dbReference type="PROSITE" id="PS50005">
    <property type="entry name" value="TPR"/>
    <property type="match status" value="1"/>
</dbReference>
<dbReference type="InterPro" id="IPR026634">
    <property type="entry name" value="TPST-like"/>
</dbReference>
<comment type="caution">
    <text evidence="3">The sequence shown here is derived from an EMBL/GenBank/DDBJ whole genome shotgun (WGS) entry which is preliminary data.</text>
</comment>
<keyword evidence="1" id="KW-0808">Transferase</keyword>
<dbReference type="Proteomes" id="UP001069090">
    <property type="component" value="Unassembled WGS sequence"/>
</dbReference>
<feature type="repeat" description="TPR" evidence="2">
    <location>
        <begin position="249"/>
        <end position="282"/>
    </location>
</feature>
<keyword evidence="4" id="KW-1185">Reference proteome</keyword>
<dbReference type="Pfam" id="PF14559">
    <property type="entry name" value="TPR_19"/>
    <property type="match status" value="1"/>
</dbReference>
<dbReference type="InterPro" id="IPR027417">
    <property type="entry name" value="P-loop_NTPase"/>
</dbReference>
<name>A0A9J6RJV5_9GAMM</name>
<dbReference type="GO" id="GO:0008476">
    <property type="term" value="F:protein-tyrosine sulfotransferase activity"/>
    <property type="evidence" value="ECO:0007669"/>
    <property type="project" value="InterPro"/>
</dbReference>
<dbReference type="Pfam" id="PF13432">
    <property type="entry name" value="TPR_16"/>
    <property type="match status" value="1"/>
</dbReference>
<gene>
    <name evidence="3" type="ORF">O0V09_04835</name>
</gene>
<dbReference type="PANTHER" id="PTHR12788:SF10">
    <property type="entry name" value="PROTEIN-TYROSINE SULFOTRANSFERASE"/>
    <property type="match status" value="1"/>
</dbReference>
<dbReference type="Pfam" id="PF13181">
    <property type="entry name" value="TPR_8"/>
    <property type="match status" value="1"/>
</dbReference>
<protein>
    <submittedName>
        <fullName evidence="3">Sulfotransferase</fullName>
    </submittedName>
</protein>
<dbReference type="EMBL" id="JAPTGG010000003">
    <property type="protein sequence ID" value="MCZ0864512.1"/>
    <property type="molecule type" value="Genomic_DNA"/>
</dbReference>
<organism evidence="3 4">
    <name type="scientific">Dasania phycosphaerae</name>
    <dbReference type="NCBI Taxonomy" id="2950436"/>
    <lineage>
        <taxon>Bacteria</taxon>
        <taxon>Pseudomonadati</taxon>
        <taxon>Pseudomonadota</taxon>
        <taxon>Gammaproteobacteria</taxon>
        <taxon>Cellvibrionales</taxon>
        <taxon>Spongiibacteraceae</taxon>
        <taxon>Dasania</taxon>
    </lineage>
</organism>
<evidence type="ECO:0000313" key="3">
    <source>
        <dbReference type="EMBL" id="MCZ0864512.1"/>
    </source>
</evidence>
<dbReference type="SUPFAM" id="SSF48452">
    <property type="entry name" value="TPR-like"/>
    <property type="match status" value="1"/>
</dbReference>
<evidence type="ECO:0000313" key="4">
    <source>
        <dbReference type="Proteomes" id="UP001069090"/>
    </source>
</evidence>
<dbReference type="SMART" id="SM00028">
    <property type="entry name" value="TPR"/>
    <property type="match status" value="7"/>
</dbReference>
<accession>A0A9J6RJV5</accession>
<dbReference type="AlphaFoldDB" id="A0A9J6RJV5"/>
<evidence type="ECO:0000256" key="2">
    <source>
        <dbReference type="PROSITE-ProRule" id="PRU00339"/>
    </source>
</evidence>